<dbReference type="RefSeq" id="WP_344869526.1">
    <property type="nucleotide sequence ID" value="NZ_BAAAZN010000043.1"/>
</dbReference>
<dbReference type="Proteomes" id="UP001500689">
    <property type="component" value="Unassembled WGS sequence"/>
</dbReference>
<evidence type="ECO:0000259" key="1">
    <source>
        <dbReference type="Pfam" id="PF00857"/>
    </source>
</evidence>
<dbReference type="Pfam" id="PF00857">
    <property type="entry name" value="Isochorismatase"/>
    <property type="match status" value="1"/>
</dbReference>
<proteinExistence type="predicted"/>
<comment type="caution">
    <text evidence="2">The sequence shown here is derived from an EMBL/GenBank/DDBJ whole genome shotgun (WGS) entry which is preliminary data.</text>
</comment>
<dbReference type="InterPro" id="IPR036380">
    <property type="entry name" value="Isochorismatase-like_sf"/>
</dbReference>
<reference evidence="3" key="1">
    <citation type="journal article" date="2019" name="Int. J. Syst. Evol. Microbiol.">
        <title>The Global Catalogue of Microorganisms (GCM) 10K type strain sequencing project: providing services to taxonomists for standard genome sequencing and annotation.</title>
        <authorList>
            <consortium name="The Broad Institute Genomics Platform"/>
            <consortium name="The Broad Institute Genome Sequencing Center for Infectious Disease"/>
            <person name="Wu L."/>
            <person name="Ma J."/>
        </authorList>
    </citation>
    <scope>NUCLEOTIDE SEQUENCE [LARGE SCALE GENOMIC DNA]</scope>
    <source>
        <strain evidence="3">JCM 16898</strain>
    </source>
</reference>
<dbReference type="EMBL" id="BAAAZN010000043">
    <property type="protein sequence ID" value="GAA3588651.1"/>
    <property type="molecule type" value="Genomic_DNA"/>
</dbReference>
<dbReference type="InterPro" id="IPR053152">
    <property type="entry name" value="Hydrolase_YcaC-like"/>
</dbReference>
<organism evidence="2 3">
    <name type="scientific">Amycolatopsis ultiminotia</name>
    <dbReference type="NCBI Taxonomy" id="543629"/>
    <lineage>
        <taxon>Bacteria</taxon>
        <taxon>Bacillati</taxon>
        <taxon>Actinomycetota</taxon>
        <taxon>Actinomycetes</taxon>
        <taxon>Pseudonocardiales</taxon>
        <taxon>Pseudonocardiaceae</taxon>
        <taxon>Amycolatopsis</taxon>
    </lineage>
</organism>
<feature type="domain" description="Isochorismatase-like" evidence="1">
    <location>
        <begin position="46"/>
        <end position="201"/>
    </location>
</feature>
<sequence length="229" mass="24044">MIAVAEAALLRAEPLTVPAHSLAFPESFPLLQGKTMTLHMLLPGETALLLIDHQDGTMSWVGSIDQDVLKANALALARAAKALEIPLVLTSSLEDQAQGPLAKDFEEFVPDEYAGRIKRTGVVNAWDDPAFAAAVEDTGRRILIIAGVTNDVCTVYPTITALERGYTVYVVADAGGSPNGVADEAALRQMESAGAVIASTNMILTGLARDWNSPAGQAVLPAVASLIPN</sequence>
<protein>
    <submittedName>
        <fullName evidence="2">Isochorismatase family protein</fullName>
    </submittedName>
</protein>
<keyword evidence="3" id="KW-1185">Reference proteome</keyword>
<evidence type="ECO:0000313" key="3">
    <source>
        <dbReference type="Proteomes" id="UP001500689"/>
    </source>
</evidence>
<dbReference type="PANTHER" id="PTHR43559:SF3">
    <property type="entry name" value="HYDROLASE YCAC-RELATED"/>
    <property type="match status" value="1"/>
</dbReference>
<dbReference type="InterPro" id="IPR000868">
    <property type="entry name" value="Isochorismatase-like_dom"/>
</dbReference>
<evidence type="ECO:0000313" key="2">
    <source>
        <dbReference type="EMBL" id="GAA3588651.1"/>
    </source>
</evidence>
<gene>
    <name evidence="2" type="ORF">GCM10022222_86350</name>
</gene>
<accession>A0ABP6YU25</accession>
<dbReference type="SUPFAM" id="SSF52499">
    <property type="entry name" value="Isochorismatase-like hydrolases"/>
    <property type="match status" value="1"/>
</dbReference>
<dbReference type="Gene3D" id="3.40.50.850">
    <property type="entry name" value="Isochorismatase-like"/>
    <property type="match status" value="1"/>
</dbReference>
<dbReference type="PANTHER" id="PTHR43559">
    <property type="entry name" value="HYDROLASE YCAC-RELATED"/>
    <property type="match status" value="1"/>
</dbReference>
<name>A0ABP6YU25_9PSEU</name>